<proteinExistence type="predicted"/>
<dbReference type="Pfam" id="PF19054">
    <property type="entry name" value="DUF5753"/>
    <property type="match status" value="1"/>
</dbReference>
<feature type="domain" description="HTH cro/C1-type" evidence="1">
    <location>
        <begin position="16"/>
        <end position="60"/>
    </location>
</feature>
<dbReference type="InterPro" id="IPR010982">
    <property type="entry name" value="Lambda_DNA-bd_dom_sf"/>
</dbReference>
<evidence type="ECO:0000313" key="3">
    <source>
        <dbReference type="Proteomes" id="UP000758701"/>
    </source>
</evidence>
<accession>A0ABS7W5V7</accession>
<protein>
    <submittedName>
        <fullName evidence="2">Helix-turn-helix transcriptional regulator</fullName>
    </submittedName>
</protein>
<dbReference type="SMART" id="SM00530">
    <property type="entry name" value="HTH_XRE"/>
    <property type="match status" value="1"/>
</dbReference>
<dbReference type="Gene3D" id="1.10.260.40">
    <property type="entry name" value="lambda repressor-like DNA-binding domains"/>
    <property type="match status" value="1"/>
</dbReference>
<reference evidence="2 3" key="1">
    <citation type="submission" date="2021-06" db="EMBL/GenBank/DDBJ databases">
        <title>Ecological speciation of a Streptomyces species isolated from different habitats and geographic origins.</title>
        <authorList>
            <person name="Wang J."/>
        </authorList>
    </citation>
    <scope>NUCLEOTIDE SEQUENCE [LARGE SCALE GENOMIC DNA]</scope>
    <source>
        <strain evidence="2 3">FXJ8.012</strain>
    </source>
</reference>
<dbReference type="RefSeq" id="WP_224309961.1">
    <property type="nucleotide sequence ID" value="NZ_JAHSST010000007.1"/>
</dbReference>
<dbReference type="InterPro" id="IPR043917">
    <property type="entry name" value="DUF5753"/>
</dbReference>
<evidence type="ECO:0000259" key="1">
    <source>
        <dbReference type="PROSITE" id="PS50943"/>
    </source>
</evidence>
<dbReference type="Proteomes" id="UP000758701">
    <property type="component" value="Unassembled WGS sequence"/>
</dbReference>
<dbReference type="Pfam" id="PF13560">
    <property type="entry name" value="HTH_31"/>
    <property type="match status" value="1"/>
</dbReference>
<comment type="caution">
    <text evidence="2">The sequence shown here is derived from an EMBL/GenBank/DDBJ whole genome shotgun (WGS) entry which is preliminary data.</text>
</comment>
<dbReference type="CDD" id="cd00093">
    <property type="entry name" value="HTH_XRE"/>
    <property type="match status" value="1"/>
</dbReference>
<dbReference type="SUPFAM" id="SSF47413">
    <property type="entry name" value="lambda repressor-like DNA-binding domains"/>
    <property type="match status" value="1"/>
</dbReference>
<dbReference type="InterPro" id="IPR001387">
    <property type="entry name" value="Cro/C1-type_HTH"/>
</dbReference>
<dbReference type="PROSITE" id="PS50943">
    <property type="entry name" value="HTH_CROC1"/>
    <property type="match status" value="1"/>
</dbReference>
<evidence type="ECO:0000313" key="2">
    <source>
        <dbReference type="EMBL" id="MBZ6153346.1"/>
    </source>
</evidence>
<dbReference type="EMBL" id="JAHSTP010000007">
    <property type="protein sequence ID" value="MBZ6153346.1"/>
    <property type="molecule type" value="Genomic_DNA"/>
</dbReference>
<organism evidence="2 3">
    <name type="scientific">Streptomyces olivaceus</name>
    <dbReference type="NCBI Taxonomy" id="47716"/>
    <lineage>
        <taxon>Bacteria</taxon>
        <taxon>Bacillati</taxon>
        <taxon>Actinomycetota</taxon>
        <taxon>Actinomycetes</taxon>
        <taxon>Kitasatosporales</taxon>
        <taxon>Streptomycetaceae</taxon>
        <taxon>Streptomyces</taxon>
    </lineage>
</organism>
<sequence length="282" mass="32408">MSTDYQRAREELGRRLRELRVESPDGRLTGTELAQRLGWPQSKVSKLENGRQTPTDDDLKVWVETVGQPTALPELRARLKGFESQIRSWRRSLAAGHGPVQETWNTLVRESRTLVMWENSTVCGMVQTADYARHVFDRYTDLRGSPRDTEEAVRARMKRQEWLYQPGKQLDLLMWEGALWAQVCPPEVLVAQLDRLLGLVGMDTVRLGIIPLSRALRLPPANSFCMLDERLVVLEDWHAELWLDDAETIALYRRVWDTLAESAVYGTDAQQVIARVRRSITV</sequence>
<gene>
    <name evidence="2" type="ORF">KVH32_19615</name>
</gene>
<keyword evidence="3" id="KW-1185">Reference proteome</keyword>
<name>A0ABS7W5V7_STROV</name>